<keyword evidence="1" id="KW-0472">Membrane</keyword>
<accession>A0A6A5TXX9</accession>
<keyword evidence="1" id="KW-1133">Transmembrane helix</keyword>
<organism evidence="2 3">
    <name type="scientific">Byssothecium circinans</name>
    <dbReference type="NCBI Taxonomy" id="147558"/>
    <lineage>
        <taxon>Eukaryota</taxon>
        <taxon>Fungi</taxon>
        <taxon>Dikarya</taxon>
        <taxon>Ascomycota</taxon>
        <taxon>Pezizomycotina</taxon>
        <taxon>Dothideomycetes</taxon>
        <taxon>Pleosporomycetidae</taxon>
        <taxon>Pleosporales</taxon>
        <taxon>Massarineae</taxon>
        <taxon>Massarinaceae</taxon>
        <taxon>Byssothecium</taxon>
    </lineage>
</organism>
<keyword evidence="3" id="KW-1185">Reference proteome</keyword>
<keyword evidence="1" id="KW-0812">Transmembrane</keyword>
<dbReference type="AlphaFoldDB" id="A0A6A5TXX9"/>
<name>A0A6A5TXX9_9PLEO</name>
<sequence length="115" mass="12321">MLQAPSPPRQNYRGAHAALASYSIPEPTLFDGKKGDGCRRGCGRGSGRVKGMYLSVCLPVCVCACACACVCLTLSYTVFSLTSQACVRGFGFGFRVCPLLDFFSFHSLKLGSTFM</sequence>
<evidence type="ECO:0000313" key="3">
    <source>
        <dbReference type="Proteomes" id="UP000800035"/>
    </source>
</evidence>
<feature type="transmembrane region" description="Helical" evidence="1">
    <location>
        <begin position="53"/>
        <end position="79"/>
    </location>
</feature>
<gene>
    <name evidence="2" type="ORF">CC80DRAFT_45886</name>
</gene>
<dbReference type="EMBL" id="ML976989">
    <property type="protein sequence ID" value="KAF1957505.1"/>
    <property type="molecule type" value="Genomic_DNA"/>
</dbReference>
<evidence type="ECO:0000256" key="1">
    <source>
        <dbReference type="SAM" id="Phobius"/>
    </source>
</evidence>
<protein>
    <submittedName>
        <fullName evidence="2">Uncharacterized protein</fullName>
    </submittedName>
</protein>
<evidence type="ECO:0000313" key="2">
    <source>
        <dbReference type="EMBL" id="KAF1957505.1"/>
    </source>
</evidence>
<reference evidence="2" key="1">
    <citation type="journal article" date="2020" name="Stud. Mycol.">
        <title>101 Dothideomycetes genomes: a test case for predicting lifestyles and emergence of pathogens.</title>
        <authorList>
            <person name="Haridas S."/>
            <person name="Albert R."/>
            <person name="Binder M."/>
            <person name="Bloem J."/>
            <person name="Labutti K."/>
            <person name="Salamov A."/>
            <person name="Andreopoulos B."/>
            <person name="Baker S."/>
            <person name="Barry K."/>
            <person name="Bills G."/>
            <person name="Bluhm B."/>
            <person name="Cannon C."/>
            <person name="Castanera R."/>
            <person name="Culley D."/>
            <person name="Daum C."/>
            <person name="Ezra D."/>
            <person name="Gonzalez J."/>
            <person name="Henrissat B."/>
            <person name="Kuo A."/>
            <person name="Liang C."/>
            <person name="Lipzen A."/>
            <person name="Lutzoni F."/>
            <person name="Magnuson J."/>
            <person name="Mondo S."/>
            <person name="Nolan M."/>
            <person name="Ohm R."/>
            <person name="Pangilinan J."/>
            <person name="Park H.-J."/>
            <person name="Ramirez L."/>
            <person name="Alfaro M."/>
            <person name="Sun H."/>
            <person name="Tritt A."/>
            <person name="Yoshinaga Y."/>
            <person name="Zwiers L.-H."/>
            <person name="Turgeon B."/>
            <person name="Goodwin S."/>
            <person name="Spatafora J."/>
            <person name="Crous P."/>
            <person name="Grigoriev I."/>
        </authorList>
    </citation>
    <scope>NUCLEOTIDE SEQUENCE</scope>
    <source>
        <strain evidence="2">CBS 675.92</strain>
    </source>
</reference>
<dbReference type="Proteomes" id="UP000800035">
    <property type="component" value="Unassembled WGS sequence"/>
</dbReference>
<proteinExistence type="predicted"/>